<dbReference type="EMBL" id="JAJJMB010010889">
    <property type="protein sequence ID" value="KAI3905974.1"/>
    <property type="molecule type" value="Genomic_DNA"/>
</dbReference>
<evidence type="ECO:0000313" key="2">
    <source>
        <dbReference type="EMBL" id="KAI3905974.1"/>
    </source>
</evidence>
<dbReference type="PANTHER" id="PTHR12771">
    <property type="entry name" value="ENGULFMENT AND CELL MOTILITY"/>
    <property type="match status" value="1"/>
</dbReference>
<proteinExistence type="predicted"/>
<dbReference type="PANTHER" id="PTHR12771:SF20">
    <property type="entry name" value="ELMO_CED-12 FAMILY PROTEIN"/>
    <property type="match status" value="1"/>
</dbReference>
<dbReference type="Proteomes" id="UP001202328">
    <property type="component" value="Unassembled WGS sequence"/>
</dbReference>
<evidence type="ECO:0000259" key="1">
    <source>
        <dbReference type="PROSITE" id="PS51335"/>
    </source>
</evidence>
<comment type="caution">
    <text evidence="2">The sequence shown here is derived from an EMBL/GenBank/DDBJ whole genome shotgun (WGS) entry which is preliminary data.</text>
</comment>
<feature type="domain" description="ELMO" evidence="1">
    <location>
        <begin position="54"/>
        <end position="161"/>
    </location>
</feature>
<protein>
    <recommendedName>
        <fullName evidence="1">ELMO domain-containing protein</fullName>
    </recommendedName>
</protein>
<dbReference type="InterPro" id="IPR050868">
    <property type="entry name" value="ELMO_domain-containing"/>
</dbReference>
<keyword evidence="3" id="KW-1185">Reference proteome</keyword>
<dbReference type="PROSITE" id="PS51335">
    <property type="entry name" value="ELMO"/>
    <property type="match status" value="1"/>
</dbReference>
<accession>A0AAD4SGV3</accession>
<reference evidence="2" key="1">
    <citation type="submission" date="2022-04" db="EMBL/GenBank/DDBJ databases">
        <title>A functionally conserved STORR gene fusion in Papaver species that diverged 16.8 million years ago.</title>
        <authorList>
            <person name="Catania T."/>
        </authorList>
    </citation>
    <scope>NUCLEOTIDE SEQUENCE</scope>
    <source>
        <strain evidence="2">S-188037</strain>
    </source>
</reference>
<dbReference type="InterPro" id="IPR006816">
    <property type="entry name" value="ELMO_dom"/>
</dbReference>
<sequence length="161" mass="18334">MVVISLTYSITGEEELVSLTTIIPSPPPEFLNQVNTQKGQNHITISRLTRVEIVQQETLRALWDASYPGEELHGLASKQWKDMGWQGKDPSTDFRVVFQIIEEFIVLCKVVQEIFSGSSPKARSMVLLLQQTQALGIMKQEQHERYLRLEHLLIPGLEGFD</sequence>
<dbReference type="AlphaFoldDB" id="A0AAD4SGV3"/>
<evidence type="ECO:0000313" key="3">
    <source>
        <dbReference type="Proteomes" id="UP001202328"/>
    </source>
</evidence>
<organism evidence="2 3">
    <name type="scientific">Papaver atlanticum</name>
    <dbReference type="NCBI Taxonomy" id="357466"/>
    <lineage>
        <taxon>Eukaryota</taxon>
        <taxon>Viridiplantae</taxon>
        <taxon>Streptophyta</taxon>
        <taxon>Embryophyta</taxon>
        <taxon>Tracheophyta</taxon>
        <taxon>Spermatophyta</taxon>
        <taxon>Magnoliopsida</taxon>
        <taxon>Ranunculales</taxon>
        <taxon>Papaveraceae</taxon>
        <taxon>Papaveroideae</taxon>
        <taxon>Papaver</taxon>
    </lineage>
</organism>
<gene>
    <name evidence="2" type="ORF">MKW98_022403</name>
</gene>
<name>A0AAD4SGV3_9MAGN</name>
<dbReference type="Pfam" id="PF04727">
    <property type="entry name" value="ELMO_CED12"/>
    <property type="match status" value="1"/>
</dbReference>